<feature type="domain" description="Aminotransferase class I/classII large" evidence="6">
    <location>
        <begin position="112"/>
        <end position="390"/>
    </location>
</feature>
<evidence type="ECO:0000313" key="7">
    <source>
        <dbReference type="EMBL" id="SUU90864.1"/>
    </source>
</evidence>
<evidence type="ECO:0000256" key="1">
    <source>
        <dbReference type="ARBA" id="ARBA00001933"/>
    </source>
</evidence>
<name>A0A380WRV1_AMIAI</name>
<comment type="similarity">
    <text evidence="5">Belongs to the class-II pyridoxal-phosphate-dependent aminotransferase family. MalY/PatB cystathionine beta-lyase subfamily.</text>
</comment>
<sequence>MSAKTARSASEQSLHDFSKAIDRSALSTLKWEMEIDRLGDKDLFSFGTADLDFRSPPAVVEALHRAVEAGHFGYPLRRPSYYDAVTGYLSRRFGWQVEKTWIDACVAIYPSMHSIIMELTQAGDEIIYQPPVHHVFAEIVKANDRVPVANQLINRDGTYEMDFAGLEACITDRTKLLLLCSPHNPVGRVWARDELKELARICSERGVIVVSDEVYSGMLYEGTEFTPFAAVSEWAAMNSYCLFSPSKPFNLTGLKHSIVVTPNPVLRDAFRRGLLRANLQYGGSALGYAAAEVAFRDCDDWSHALMHHIAGNHAYVTDLIRSFLPEVTVPVAEAAYFAWLDLSRLNTPRAVYEPLIERQAKLVVTYGEPMGPGGENHIRINLGTSRTILEAGMRRLLSVLVPLTGRSFDESAC</sequence>
<evidence type="ECO:0000256" key="4">
    <source>
        <dbReference type="ARBA" id="ARBA00023239"/>
    </source>
</evidence>
<dbReference type="InterPro" id="IPR015424">
    <property type="entry name" value="PyrdxlP-dep_Trfase"/>
</dbReference>
<dbReference type="PANTHER" id="PTHR43525">
    <property type="entry name" value="PROTEIN MALY"/>
    <property type="match status" value="1"/>
</dbReference>
<comment type="cofactor">
    <cofactor evidence="1">
        <name>pyridoxal 5'-phosphate</name>
        <dbReference type="ChEBI" id="CHEBI:597326"/>
    </cofactor>
</comment>
<dbReference type="Pfam" id="PF00155">
    <property type="entry name" value="Aminotran_1_2"/>
    <property type="match status" value="1"/>
</dbReference>
<dbReference type="CDD" id="cd00609">
    <property type="entry name" value="AAT_like"/>
    <property type="match status" value="1"/>
</dbReference>
<dbReference type="RefSeq" id="WP_245432056.1">
    <property type="nucleotide sequence ID" value="NZ_BAAAVY010000037.1"/>
</dbReference>
<dbReference type="EMBL" id="UFSM01000001">
    <property type="protein sequence ID" value="SUU90864.1"/>
    <property type="molecule type" value="Genomic_DNA"/>
</dbReference>
<dbReference type="InterPro" id="IPR004839">
    <property type="entry name" value="Aminotransferase_I/II_large"/>
</dbReference>
<keyword evidence="3" id="KW-0663">Pyridoxal phosphate</keyword>
<dbReference type="GO" id="GO:0047804">
    <property type="term" value="F:cysteine-S-conjugate beta-lyase activity"/>
    <property type="evidence" value="ECO:0007669"/>
    <property type="project" value="UniProtKB-EC"/>
</dbReference>
<gene>
    <name evidence="7" type="primary">patB</name>
    <name evidence="7" type="ORF">NCTC10684_04124</name>
</gene>
<proteinExistence type="inferred from homology"/>
<keyword evidence="4 7" id="KW-0456">Lyase</keyword>
<evidence type="ECO:0000256" key="2">
    <source>
        <dbReference type="ARBA" id="ARBA00012224"/>
    </source>
</evidence>
<organism evidence="7 8">
    <name type="scientific">Aminobacter aminovorans</name>
    <name type="common">Chelatobacter heintzii</name>
    <dbReference type="NCBI Taxonomy" id="83263"/>
    <lineage>
        <taxon>Bacteria</taxon>
        <taxon>Pseudomonadati</taxon>
        <taxon>Pseudomonadota</taxon>
        <taxon>Alphaproteobacteria</taxon>
        <taxon>Hyphomicrobiales</taxon>
        <taxon>Phyllobacteriaceae</taxon>
        <taxon>Aminobacter</taxon>
    </lineage>
</organism>
<evidence type="ECO:0000313" key="8">
    <source>
        <dbReference type="Proteomes" id="UP000254701"/>
    </source>
</evidence>
<dbReference type="Gene3D" id="3.40.640.10">
    <property type="entry name" value="Type I PLP-dependent aspartate aminotransferase-like (Major domain)"/>
    <property type="match status" value="1"/>
</dbReference>
<evidence type="ECO:0000256" key="3">
    <source>
        <dbReference type="ARBA" id="ARBA00022898"/>
    </source>
</evidence>
<dbReference type="GO" id="GO:0030170">
    <property type="term" value="F:pyridoxal phosphate binding"/>
    <property type="evidence" value="ECO:0007669"/>
    <property type="project" value="InterPro"/>
</dbReference>
<dbReference type="SUPFAM" id="SSF53383">
    <property type="entry name" value="PLP-dependent transferases"/>
    <property type="match status" value="1"/>
</dbReference>
<dbReference type="PANTHER" id="PTHR43525:SF1">
    <property type="entry name" value="PROTEIN MALY"/>
    <property type="match status" value="1"/>
</dbReference>
<protein>
    <recommendedName>
        <fullName evidence="2">cysteine-S-conjugate beta-lyase</fullName>
        <ecNumber evidence="2">4.4.1.13</ecNumber>
    </recommendedName>
</protein>
<evidence type="ECO:0000259" key="6">
    <source>
        <dbReference type="Pfam" id="PF00155"/>
    </source>
</evidence>
<dbReference type="AlphaFoldDB" id="A0A380WRV1"/>
<evidence type="ECO:0000256" key="5">
    <source>
        <dbReference type="ARBA" id="ARBA00037974"/>
    </source>
</evidence>
<dbReference type="Proteomes" id="UP000254701">
    <property type="component" value="Unassembled WGS sequence"/>
</dbReference>
<reference evidence="7 8" key="1">
    <citation type="submission" date="2018-06" db="EMBL/GenBank/DDBJ databases">
        <authorList>
            <consortium name="Pathogen Informatics"/>
            <person name="Doyle S."/>
        </authorList>
    </citation>
    <scope>NUCLEOTIDE SEQUENCE [LARGE SCALE GENOMIC DNA]</scope>
    <source>
        <strain evidence="7 8">NCTC10684</strain>
    </source>
</reference>
<dbReference type="InterPro" id="IPR051798">
    <property type="entry name" value="Class-II_PLP-Dep_Aminotrans"/>
</dbReference>
<dbReference type="Gene3D" id="3.90.1150.10">
    <property type="entry name" value="Aspartate Aminotransferase, domain 1"/>
    <property type="match status" value="1"/>
</dbReference>
<dbReference type="InterPro" id="IPR015422">
    <property type="entry name" value="PyrdxlP-dep_Trfase_small"/>
</dbReference>
<accession>A0A380WRV1</accession>
<dbReference type="EC" id="4.4.1.13" evidence="2"/>
<dbReference type="InterPro" id="IPR015421">
    <property type="entry name" value="PyrdxlP-dep_Trfase_major"/>
</dbReference>